<dbReference type="InterPro" id="IPR036779">
    <property type="entry name" value="LysM_dom_sf"/>
</dbReference>
<name>A0ABT7ZYI8_9FLAO</name>
<evidence type="ECO:0000259" key="1">
    <source>
        <dbReference type="PROSITE" id="PS51782"/>
    </source>
</evidence>
<feature type="domain" description="LysM" evidence="1">
    <location>
        <begin position="146"/>
        <end position="190"/>
    </location>
</feature>
<reference evidence="2 3" key="1">
    <citation type="journal article" date="2023" name="Int. J. Syst. Evol. Microbiol.">
        <title>Winogradskyella bathintestinalis sp. nov., isolated from the intestine of the deep-sea loosejaw dragonfish, Malacosteus niger.</title>
        <authorList>
            <person name="Uniacke-Lowe S."/>
            <person name="Johnson C.N."/>
            <person name="Stanton C."/>
            <person name="Hill C."/>
            <person name="Ross P."/>
        </authorList>
    </citation>
    <scope>NUCLEOTIDE SEQUENCE [LARGE SCALE GENOMIC DNA]</scope>
    <source>
        <strain evidence="2 3">APC 3343</strain>
    </source>
</reference>
<organism evidence="2 3">
    <name type="scientific">Winogradskyella bathintestinalis</name>
    <dbReference type="NCBI Taxonomy" id="3035208"/>
    <lineage>
        <taxon>Bacteria</taxon>
        <taxon>Pseudomonadati</taxon>
        <taxon>Bacteroidota</taxon>
        <taxon>Flavobacteriia</taxon>
        <taxon>Flavobacteriales</taxon>
        <taxon>Flavobacteriaceae</taxon>
        <taxon>Winogradskyella</taxon>
    </lineage>
</organism>
<dbReference type="PROSITE" id="PS51782">
    <property type="entry name" value="LYSM"/>
    <property type="match status" value="4"/>
</dbReference>
<dbReference type="Gene3D" id="3.10.350.10">
    <property type="entry name" value="LysM domain"/>
    <property type="match status" value="4"/>
</dbReference>
<dbReference type="Proteomes" id="UP001231197">
    <property type="component" value="Unassembled WGS sequence"/>
</dbReference>
<protein>
    <submittedName>
        <fullName evidence="2">LysM peptidoglycan-binding domain-containing protein</fullName>
    </submittedName>
</protein>
<feature type="domain" description="LysM" evidence="1">
    <location>
        <begin position="25"/>
        <end position="68"/>
    </location>
</feature>
<dbReference type="SMART" id="SM00257">
    <property type="entry name" value="LysM"/>
    <property type="match status" value="5"/>
</dbReference>
<dbReference type="Pfam" id="PF01476">
    <property type="entry name" value="LysM"/>
    <property type="match status" value="5"/>
</dbReference>
<proteinExistence type="predicted"/>
<dbReference type="InterPro" id="IPR018392">
    <property type="entry name" value="LysM"/>
</dbReference>
<evidence type="ECO:0000313" key="2">
    <source>
        <dbReference type="EMBL" id="MDN3494071.1"/>
    </source>
</evidence>
<feature type="domain" description="LysM" evidence="1">
    <location>
        <begin position="89"/>
        <end position="138"/>
    </location>
</feature>
<dbReference type="SUPFAM" id="SSF54106">
    <property type="entry name" value="LysM domain"/>
    <property type="match status" value="4"/>
</dbReference>
<comment type="caution">
    <text evidence="2">The sequence shown here is derived from an EMBL/GenBank/DDBJ whole genome shotgun (WGS) entry which is preliminary data.</text>
</comment>
<keyword evidence="3" id="KW-1185">Reference proteome</keyword>
<dbReference type="PANTHER" id="PTHR33734">
    <property type="entry name" value="LYSM DOMAIN-CONTAINING GPI-ANCHORED PROTEIN 2"/>
    <property type="match status" value="1"/>
</dbReference>
<accession>A0ABT7ZYI8</accession>
<sequence>MGKYFTLIIVLVISFKLVIAQENYFDHTIKKGENVYMISRRYNVSPNAVFELNPGSRDIIYAGRTLKIPTTNNTNSSSTNTTITDTRVNNYKVKRGETKSGLSKRFGVSIAQLEQQNPHIVRMLQAGHLINLDKTITEETTSAKAGEHKVIKGETLWGIARTNGISVAQLEGANAGRLSEYLQIGLILTIPDKDYEVFKEGEYLVKPGDTKFGLAKRFNLTIAQLEEKNPHIVELLMAGHRIDVDNLTDNTVTNIQEDSTTNNVNNTEKNSIAIDTTFSESGYEDYVIQAKETLYGLAKKAGMPINEFTALNPKLLVSVNKGDIIKMPNTVSQNEASNDLTDNTTDDHAEQRINHKSETLLNNLITSTSNGIYFYTPFSSEELSASEEREKMIQFNVDFQKYIDFFQGAQIAIDSAKALHLNFDVTLIKKNIAKTQLKIDSPHKKNAFLVPFLDNASHYPKIESKQTFSVVGIESNINSKDSLKVYKSVPSENFQKTKTLNYLAKQDANVVIVSDLDEPRNKELIHNTLPDAQFLTVDNAGFFDSKELDKTLSKDQLNYLVLDSDKTIILLNTTTTLMRKLSDHRIQLVMLKSSLLPNQNEVSDMRYRVLKLIYPAITDPRNRKDIDDFSSNYQNVFGTKPTRYSQLGFDVTFDTLLRLSQNNSFEETINTVISQHPHLKFDYQKINPSSYSNSGVHLLQYNSNEGMIELE</sequence>
<dbReference type="CDD" id="cd00118">
    <property type="entry name" value="LysM"/>
    <property type="match status" value="5"/>
</dbReference>
<dbReference type="EMBL" id="JASDDK010000009">
    <property type="protein sequence ID" value="MDN3494071.1"/>
    <property type="molecule type" value="Genomic_DNA"/>
</dbReference>
<dbReference type="PANTHER" id="PTHR33734:SF22">
    <property type="entry name" value="MEMBRANE-BOUND LYTIC MUREIN TRANSGLYCOSYLASE D"/>
    <property type="match status" value="1"/>
</dbReference>
<evidence type="ECO:0000313" key="3">
    <source>
        <dbReference type="Proteomes" id="UP001231197"/>
    </source>
</evidence>
<feature type="domain" description="LysM" evidence="1">
    <location>
        <begin position="201"/>
        <end position="244"/>
    </location>
</feature>
<gene>
    <name evidence="2" type="ORF">QMA06_15210</name>
</gene>
<dbReference type="RefSeq" id="WP_290207767.1">
    <property type="nucleotide sequence ID" value="NZ_JASDDK010000009.1"/>
</dbReference>